<protein>
    <submittedName>
        <fullName evidence="1">Uncharacterized protein</fullName>
    </submittedName>
</protein>
<dbReference type="EMBL" id="BGZK01000719">
    <property type="protein sequence ID" value="GBP57549.1"/>
    <property type="molecule type" value="Genomic_DNA"/>
</dbReference>
<evidence type="ECO:0000313" key="2">
    <source>
        <dbReference type="Proteomes" id="UP000299102"/>
    </source>
</evidence>
<organism evidence="1 2">
    <name type="scientific">Eumeta variegata</name>
    <name type="common">Bagworm moth</name>
    <name type="synonym">Eumeta japonica</name>
    <dbReference type="NCBI Taxonomy" id="151549"/>
    <lineage>
        <taxon>Eukaryota</taxon>
        <taxon>Metazoa</taxon>
        <taxon>Ecdysozoa</taxon>
        <taxon>Arthropoda</taxon>
        <taxon>Hexapoda</taxon>
        <taxon>Insecta</taxon>
        <taxon>Pterygota</taxon>
        <taxon>Neoptera</taxon>
        <taxon>Endopterygota</taxon>
        <taxon>Lepidoptera</taxon>
        <taxon>Glossata</taxon>
        <taxon>Ditrysia</taxon>
        <taxon>Tineoidea</taxon>
        <taxon>Psychidae</taxon>
        <taxon>Oiketicinae</taxon>
        <taxon>Eumeta</taxon>
    </lineage>
</organism>
<accession>A0A4C1X5D3</accession>
<comment type="caution">
    <text evidence="1">The sequence shown here is derived from an EMBL/GenBank/DDBJ whole genome shotgun (WGS) entry which is preliminary data.</text>
</comment>
<evidence type="ECO:0000313" key="1">
    <source>
        <dbReference type="EMBL" id="GBP57549.1"/>
    </source>
</evidence>
<name>A0A4C1X5D3_EUMVA</name>
<dbReference type="Proteomes" id="UP000299102">
    <property type="component" value="Unassembled WGS sequence"/>
</dbReference>
<reference evidence="1 2" key="1">
    <citation type="journal article" date="2019" name="Commun. Biol.">
        <title>The bagworm genome reveals a unique fibroin gene that provides high tensile strength.</title>
        <authorList>
            <person name="Kono N."/>
            <person name="Nakamura H."/>
            <person name="Ohtoshi R."/>
            <person name="Tomita M."/>
            <person name="Numata K."/>
            <person name="Arakawa K."/>
        </authorList>
    </citation>
    <scope>NUCLEOTIDE SEQUENCE [LARGE SCALE GENOMIC DNA]</scope>
</reference>
<proteinExistence type="predicted"/>
<dbReference type="AlphaFoldDB" id="A0A4C1X5D3"/>
<sequence length="75" mass="8237">MQLCVAARPRIGAGARQHAVALSAHVDEPTVKDVCRDERWCRHSSALKLTALINVALPVPPRAPPAPRAPRRRRT</sequence>
<gene>
    <name evidence="1" type="ORF">EVAR_40077_1</name>
</gene>
<keyword evidence="2" id="KW-1185">Reference proteome</keyword>